<keyword evidence="3" id="KW-1185">Reference proteome</keyword>
<gene>
    <name evidence="2" type="ORF">NQ318_016485</name>
</gene>
<protein>
    <recommendedName>
        <fullName evidence="1">Mutator-like transposase domain-containing protein</fullName>
    </recommendedName>
</protein>
<sequence length="473" mass="54128">HLKRGKMEVDSVKEVFQRSEEMHNVKYAQYIGDGDSKTFKAILDLDPYNNDPKVMKKECVVFLKSFFFQICDNEILGRHLRATRDIKPGEIILQEPPLIWGPSQMTVPVCLGCGKAVNEKNSKPCFKCGWPVCNETCAKAPAHIPECRYTVSRGERQFLSEVWKKIDNLQSHCEERRGTQKYEQDRVTIAKFILKFFKLANVFTEEEILRVCGIVMAITLKTSKKYDLDVALLVVLEDEESEKILQETVHLIFLRKELIRAHTRYISDCNGYLLPKTFIENNNNEKGPDWDCNKCEKVVSAYTVQDLLERIGRDLSELPKGVSKDCKEFIETYERYLHRNHYYLTDVKLALSQIIGQEFDGGLPAASDDDLELKARLCQGLANLIKILTPGEKRARGLLLFELHAAVSEIGRRRGDLDTLLDAKNILTEASDLLKFEPDCIAEGQIYRQCQANLKQLDFLLTTMHNTLGVSPL</sequence>
<dbReference type="InterPro" id="IPR049012">
    <property type="entry name" value="Mutator_transp_dom"/>
</dbReference>
<reference evidence="2" key="1">
    <citation type="journal article" date="2023" name="Insect Mol. Biol.">
        <title>Genome sequencing provides insights into the evolution of gene families encoding plant cell wall-degrading enzymes in longhorned beetles.</title>
        <authorList>
            <person name="Shin N.R."/>
            <person name="Okamura Y."/>
            <person name="Kirsch R."/>
            <person name="Pauchet Y."/>
        </authorList>
    </citation>
    <scope>NUCLEOTIDE SEQUENCE</scope>
    <source>
        <strain evidence="2">AMC_N1</strain>
    </source>
</reference>
<feature type="domain" description="Mutator-like transposase" evidence="1">
    <location>
        <begin position="5"/>
        <end position="65"/>
    </location>
</feature>
<proteinExistence type="predicted"/>
<evidence type="ECO:0000313" key="3">
    <source>
        <dbReference type="Proteomes" id="UP001162162"/>
    </source>
</evidence>
<feature type="non-terminal residue" evidence="2">
    <location>
        <position position="1"/>
    </location>
</feature>
<dbReference type="InterPro" id="IPR046341">
    <property type="entry name" value="SET_dom_sf"/>
</dbReference>
<dbReference type="Gene3D" id="6.10.140.2220">
    <property type="match status" value="1"/>
</dbReference>
<dbReference type="PANTHER" id="PTHR46455">
    <property type="entry name" value="SET AND MYND DOMAIN CONTAINING, ARTHROPOD-SPECIFIC, MEMBER 4, ISOFORM A"/>
    <property type="match status" value="1"/>
</dbReference>
<evidence type="ECO:0000313" key="2">
    <source>
        <dbReference type="EMBL" id="KAJ8936161.1"/>
    </source>
</evidence>
<dbReference type="Gene3D" id="1.10.220.160">
    <property type="match status" value="1"/>
</dbReference>
<accession>A0AAV8XCN3</accession>
<name>A0AAV8XCN3_9CUCU</name>
<dbReference type="EMBL" id="JAPWTK010000778">
    <property type="protein sequence ID" value="KAJ8936161.1"/>
    <property type="molecule type" value="Genomic_DNA"/>
</dbReference>
<comment type="caution">
    <text evidence="2">The sequence shown here is derived from an EMBL/GenBank/DDBJ whole genome shotgun (WGS) entry which is preliminary data.</text>
</comment>
<dbReference type="InterPro" id="IPR053010">
    <property type="entry name" value="SET_SmydA-8"/>
</dbReference>
<dbReference type="AlphaFoldDB" id="A0AAV8XCN3"/>
<dbReference type="Proteomes" id="UP001162162">
    <property type="component" value="Unassembled WGS sequence"/>
</dbReference>
<dbReference type="PANTHER" id="PTHR46455:SF4">
    <property type="entry name" value="GH11294P"/>
    <property type="match status" value="1"/>
</dbReference>
<organism evidence="2 3">
    <name type="scientific">Aromia moschata</name>
    <dbReference type="NCBI Taxonomy" id="1265417"/>
    <lineage>
        <taxon>Eukaryota</taxon>
        <taxon>Metazoa</taxon>
        <taxon>Ecdysozoa</taxon>
        <taxon>Arthropoda</taxon>
        <taxon>Hexapoda</taxon>
        <taxon>Insecta</taxon>
        <taxon>Pterygota</taxon>
        <taxon>Neoptera</taxon>
        <taxon>Endopterygota</taxon>
        <taxon>Coleoptera</taxon>
        <taxon>Polyphaga</taxon>
        <taxon>Cucujiformia</taxon>
        <taxon>Chrysomeloidea</taxon>
        <taxon>Cerambycidae</taxon>
        <taxon>Cerambycinae</taxon>
        <taxon>Callichromatini</taxon>
        <taxon>Aromia</taxon>
    </lineage>
</organism>
<evidence type="ECO:0000259" key="1">
    <source>
        <dbReference type="Pfam" id="PF20700"/>
    </source>
</evidence>
<dbReference type="SUPFAM" id="SSF82199">
    <property type="entry name" value="SET domain"/>
    <property type="match status" value="1"/>
</dbReference>
<dbReference type="Pfam" id="PF20700">
    <property type="entry name" value="Mutator"/>
    <property type="match status" value="1"/>
</dbReference>
<dbReference type="Gene3D" id="2.170.270.10">
    <property type="entry name" value="SET domain"/>
    <property type="match status" value="1"/>
</dbReference>